<dbReference type="Proteomes" id="UP001437256">
    <property type="component" value="Unassembled WGS sequence"/>
</dbReference>
<gene>
    <name evidence="5" type="ORF">AAF712_015670</name>
</gene>
<feature type="compositionally biased region" description="Basic and acidic residues" evidence="3">
    <location>
        <begin position="1"/>
        <end position="15"/>
    </location>
</feature>
<evidence type="ECO:0000256" key="1">
    <source>
        <dbReference type="ARBA" id="ARBA00022664"/>
    </source>
</evidence>
<keyword evidence="2" id="KW-0862">Zinc</keyword>
<reference evidence="5 6" key="1">
    <citation type="submission" date="2024-05" db="EMBL/GenBank/DDBJ databases">
        <title>A draft genome resource for the thread blight pathogen Marasmius tenuissimus strain MS-2.</title>
        <authorList>
            <person name="Yulfo-Soto G.E."/>
            <person name="Baruah I.K."/>
            <person name="Amoako-Attah I."/>
            <person name="Bukari Y."/>
            <person name="Meinhardt L.W."/>
            <person name="Bailey B.A."/>
            <person name="Cohen S.P."/>
        </authorList>
    </citation>
    <scope>NUCLEOTIDE SEQUENCE [LARGE SCALE GENOMIC DNA]</scope>
    <source>
        <strain evidence="5 6">MS-2</strain>
    </source>
</reference>
<dbReference type="Pfam" id="PF00098">
    <property type="entry name" value="zf-CCHC"/>
    <property type="match status" value="1"/>
</dbReference>
<accession>A0ABR2ZA62</accession>
<proteinExistence type="predicted"/>
<dbReference type="EMBL" id="JBBXMP010000463">
    <property type="protein sequence ID" value="KAL0057678.1"/>
    <property type="molecule type" value="Genomic_DNA"/>
</dbReference>
<evidence type="ECO:0000259" key="4">
    <source>
        <dbReference type="PROSITE" id="PS50158"/>
    </source>
</evidence>
<dbReference type="SUPFAM" id="SSF57756">
    <property type="entry name" value="Retrovirus zinc finger-like domains"/>
    <property type="match status" value="1"/>
</dbReference>
<comment type="caution">
    <text evidence="5">The sequence shown here is derived from an EMBL/GenBank/DDBJ whole genome shotgun (WGS) entry which is preliminary data.</text>
</comment>
<feature type="domain" description="CCHC-type" evidence="4">
    <location>
        <begin position="103"/>
        <end position="116"/>
    </location>
</feature>
<evidence type="ECO:0000256" key="2">
    <source>
        <dbReference type="PROSITE-ProRule" id="PRU00047"/>
    </source>
</evidence>
<keyword evidence="2" id="KW-0479">Metal-binding</keyword>
<keyword evidence="2" id="KW-0863">Zinc-finger</keyword>
<dbReference type="InterPro" id="IPR036875">
    <property type="entry name" value="Znf_CCHC_sf"/>
</dbReference>
<dbReference type="SMART" id="SM00343">
    <property type="entry name" value="ZnF_C2HC"/>
    <property type="match status" value="1"/>
</dbReference>
<name>A0ABR2ZA62_9AGAR</name>
<evidence type="ECO:0000313" key="6">
    <source>
        <dbReference type="Proteomes" id="UP001437256"/>
    </source>
</evidence>
<protein>
    <recommendedName>
        <fullName evidence="4">CCHC-type domain-containing protein</fullName>
    </recommendedName>
</protein>
<feature type="region of interest" description="Disordered" evidence="3">
    <location>
        <begin position="1"/>
        <end position="32"/>
    </location>
</feature>
<dbReference type="InterPro" id="IPR001878">
    <property type="entry name" value="Znf_CCHC"/>
</dbReference>
<evidence type="ECO:0000313" key="5">
    <source>
        <dbReference type="EMBL" id="KAL0057678.1"/>
    </source>
</evidence>
<sequence length="235" mass="26685">MKRDAAEVPVPREVRQGTLRTPGKSEPATKTELDDDTMKVLAKVDTYDTKLKTFQSDMEQFQTRVIENLQKSEKTLDNNLVELRKLISATRETPKASYSRTTCFMCGKTGHMAPECDYQEECIKKGWIRKGDGGKYVLYDGSPVPFVRFGENKQRWEIIKEKAEANHWPNTSGGEDPTAVLFATEQEPGRESFMQKTAPEIADHSLIKEMAGRLGSMEDVMESYLNMESKDESKN</sequence>
<organism evidence="5 6">
    <name type="scientific">Marasmius tenuissimus</name>
    <dbReference type="NCBI Taxonomy" id="585030"/>
    <lineage>
        <taxon>Eukaryota</taxon>
        <taxon>Fungi</taxon>
        <taxon>Dikarya</taxon>
        <taxon>Basidiomycota</taxon>
        <taxon>Agaricomycotina</taxon>
        <taxon>Agaricomycetes</taxon>
        <taxon>Agaricomycetidae</taxon>
        <taxon>Agaricales</taxon>
        <taxon>Marasmiineae</taxon>
        <taxon>Marasmiaceae</taxon>
        <taxon>Marasmius</taxon>
    </lineage>
</organism>
<keyword evidence="1" id="KW-0507">mRNA processing</keyword>
<keyword evidence="6" id="KW-1185">Reference proteome</keyword>
<dbReference type="PROSITE" id="PS50158">
    <property type="entry name" value="ZF_CCHC"/>
    <property type="match status" value="1"/>
</dbReference>
<evidence type="ECO:0000256" key="3">
    <source>
        <dbReference type="SAM" id="MobiDB-lite"/>
    </source>
</evidence>